<evidence type="ECO:0000259" key="1">
    <source>
        <dbReference type="PROSITE" id="PS50404"/>
    </source>
</evidence>
<dbReference type="PROSITE" id="PS50405">
    <property type="entry name" value="GST_CTER"/>
    <property type="match status" value="1"/>
</dbReference>
<dbReference type="PANTHER" id="PTHR44051">
    <property type="entry name" value="GLUTATHIONE S-TRANSFERASE-RELATED"/>
    <property type="match status" value="1"/>
</dbReference>
<sequence length="207" mass="22835">MTLKLYLAKQTIAYAVQLALEECGAAHELVWLDFAGGEQTRAPYGGINPKRRVPALVTPQGTLTETHAILGWLDTQFPVGGLMPGDPWQRARVDEMNLYLASTMHVAHAHKQRGSRWSDDPDAIQTMRDKVAANMAASAAYIDQDVLTDSGPWVLGDIWSAADIYLFTVCRWLARDKVDIAGYPRLTAHHAAMLERPATARVEAMHG</sequence>
<dbReference type="InterPro" id="IPR010987">
    <property type="entry name" value="Glutathione-S-Trfase_C-like"/>
</dbReference>
<dbReference type="EMBL" id="LAZR01031565">
    <property type="protein sequence ID" value="KKL53384.1"/>
    <property type="molecule type" value="Genomic_DNA"/>
</dbReference>
<dbReference type="Gene3D" id="1.20.1050.10">
    <property type="match status" value="1"/>
</dbReference>
<evidence type="ECO:0008006" key="4">
    <source>
        <dbReference type="Google" id="ProtNLM"/>
    </source>
</evidence>
<dbReference type="InterPro" id="IPR036282">
    <property type="entry name" value="Glutathione-S-Trfase_C_sf"/>
</dbReference>
<gene>
    <name evidence="3" type="ORF">LCGC14_2275970</name>
</gene>
<dbReference type="InterPro" id="IPR004045">
    <property type="entry name" value="Glutathione_S-Trfase_N"/>
</dbReference>
<dbReference type="InterPro" id="IPR036249">
    <property type="entry name" value="Thioredoxin-like_sf"/>
</dbReference>
<dbReference type="Gene3D" id="3.40.30.10">
    <property type="entry name" value="Glutaredoxin"/>
    <property type="match status" value="1"/>
</dbReference>
<dbReference type="PROSITE" id="PS50404">
    <property type="entry name" value="GST_NTER"/>
    <property type="match status" value="1"/>
</dbReference>
<dbReference type="SUPFAM" id="SSF52833">
    <property type="entry name" value="Thioredoxin-like"/>
    <property type="match status" value="1"/>
</dbReference>
<protein>
    <recommendedName>
        <fullName evidence="4">GST N-terminal domain-containing protein</fullName>
    </recommendedName>
</protein>
<dbReference type="PANTHER" id="PTHR44051:SF8">
    <property type="entry name" value="GLUTATHIONE S-TRANSFERASE GSTA"/>
    <property type="match status" value="1"/>
</dbReference>
<reference evidence="3" key="1">
    <citation type="journal article" date="2015" name="Nature">
        <title>Complex archaea that bridge the gap between prokaryotes and eukaryotes.</title>
        <authorList>
            <person name="Spang A."/>
            <person name="Saw J.H."/>
            <person name="Jorgensen S.L."/>
            <person name="Zaremba-Niedzwiedzka K."/>
            <person name="Martijn J."/>
            <person name="Lind A.E."/>
            <person name="van Eijk R."/>
            <person name="Schleper C."/>
            <person name="Guy L."/>
            <person name="Ettema T.J."/>
        </authorList>
    </citation>
    <scope>NUCLEOTIDE SEQUENCE</scope>
</reference>
<dbReference type="CDD" id="cd03188">
    <property type="entry name" value="GST_C_Beta"/>
    <property type="match status" value="1"/>
</dbReference>
<dbReference type="AlphaFoldDB" id="A0A0F9CVS2"/>
<name>A0A0F9CVS2_9ZZZZ</name>
<dbReference type="Pfam" id="PF13410">
    <property type="entry name" value="GST_C_2"/>
    <property type="match status" value="1"/>
</dbReference>
<feature type="domain" description="GST C-terminal" evidence="2">
    <location>
        <begin position="86"/>
        <end position="207"/>
    </location>
</feature>
<dbReference type="SFLD" id="SFLDG01150">
    <property type="entry name" value="Main.1:_Beta-like"/>
    <property type="match status" value="1"/>
</dbReference>
<feature type="domain" description="GST N-terminal" evidence="1">
    <location>
        <begin position="1"/>
        <end position="81"/>
    </location>
</feature>
<evidence type="ECO:0000313" key="3">
    <source>
        <dbReference type="EMBL" id="KKL53384.1"/>
    </source>
</evidence>
<organism evidence="3">
    <name type="scientific">marine sediment metagenome</name>
    <dbReference type="NCBI Taxonomy" id="412755"/>
    <lineage>
        <taxon>unclassified sequences</taxon>
        <taxon>metagenomes</taxon>
        <taxon>ecological metagenomes</taxon>
    </lineage>
</organism>
<dbReference type="Pfam" id="PF13409">
    <property type="entry name" value="GST_N_2"/>
    <property type="match status" value="1"/>
</dbReference>
<comment type="caution">
    <text evidence="3">The sequence shown here is derived from an EMBL/GenBank/DDBJ whole genome shotgun (WGS) entry which is preliminary data.</text>
</comment>
<proteinExistence type="predicted"/>
<dbReference type="InterPro" id="IPR040079">
    <property type="entry name" value="Glutathione_S-Trfase"/>
</dbReference>
<dbReference type="SUPFAM" id="SSF47616">
    <property type="entry name" value="GST C-terminal domain-like"/>
    <property type="match status" value="1"/>
</dbReference>
<evidence type="ECO:0000259" key="2">
    <source>
        <dbReference type="PROSITE" id="PS50405"/>
    </source>
</evidence>
<accession>A0A0F9CVS2</accession>
<dbReference type="CDD" id="cd03057">
    <property type="entry name" value="GST_N_Beta"/>
    <property type="match status" value="1"/>
</dbReference>
<dbReference type="SFLD" id="SFLDG00358">
    <property type="entry name" value="Main_(cytGST)"/>
    <property type="match status" value="1"/>
</dbReference>
<dbReference type="SFLD" id="SFLDS00019">
    <property type="entry name" value="Glutathione_Transferase_(cytos"/>
    <property type="match status" value="1"/>
</dbReference>